<dbReference type="Proteomes" id="UP001480595">
    <property type="component" value="Unassembled WGS sequence"/>
</dbReference>
<accession>A0ABR1SUD9</accession>
<name>A0ABR1SUD9_9PEZI</name>
<evidence type="ECO:0000313" key="2">
    <source>
        <dbReference type="Proteomes" id="UP001480595"/>
    </source>
</evidence>
<dbReference type="EMBL" id="JAQQWL010000016">
    <property type="protein sequence ID" value="KAK8037948.1"/>
    <property type="molecule type" value="Genomic_DNA"/>
</dbReference>
<organism evidence="1 2">
    <name type="scientific">Apiospora phragmitis</name>
    <dbReference type="NCBI Taxonomy" id="2905665"/>
    <lineage>
        <taxon>Eukaryota</taxon>
        <taxon>Fungi</taxon>
        <taxon>Dikarya</taxon>
        <taxon>Ascomycota</taxon>
        <taxon>Pezizomycotina</taxon>
        <taxon>Sordariomycetes</taxon>
        <taxon>Xylariomycetidae</taxon>
        <taxon>Amphisphaeriales</taxon>
        <taxon>Apiosporaceae</taxon>
        <taxon>Apiospora</taxon>
    </lineage>
</organism>
<proteinExistence type="predicted"/>
<protein>
    <submittedName>
        <fullName evidence="1">Uncharacterized protein</fullName>
    </submittedName>
</protein>
<keyword evidence="2" id="KW-1185">Reference proteome</keyword>
<sequence length="175" mass="19770">MALSRIEHTSPELKQLVLTYSTDWSSLRSAILSCPAFYSAFKGAEQWIATRFVKHLIDPDVLPEAFLAQGLRNLTTAWSGPESAKVIEGWLAAQLRKQRRVTDERLWVGDAIAMSRLHHAIDWFVDNHIGYCKIASCALIVPRPVFTLTERPLTKNERNWICKSEAAYSVRNAGS</sequence>
<comment type="caution">
    <text evidence="1">The sequence shown here is derived from an EMBL/GenBank/DDBJ whole genome shotgun (WGS) entry which is preliminary data.</text>
</comment>
<dbReference type="GeneID" id="92099187"/>
<evidence type="ECO:0000313" key="1">
    <source>
        <dbReference type="EMBL" id="KAK8037948.1"/>
    </source>
</evidence>
<gene>
    <name evidence="1" type="ORF">PG994_014715</name>
</gene>
<dbReference type="RefSeq" id="XP_066707800.1">
    <property type="nucleotide sequence ID" value="XM_066866124.1"/>
</dbReference>
<reference evidence="1 2" key="1">
    <citation type="submission" date="2023-01" db="EMBL/GenBank/DDBJ databases">
        <title>Analysis of 21 Apiospora genomes using comparative genomics revels a genus with tremendous synthesis potential of carbohydrate active enzymes and secondary metabolites.</title>
        <authorList>
            <person name="Sorensen T."/>
        </authorList>
    </citation>
    <scope>NUCLEOTIDE SEQUENCE [LARGE SCALE GENOMIC DNA]</scope>
    <source>
        <strain evidence="1 2">CBS 135458</strain>
    </source>
</reference>